<keyword evidence="3 5" id="KW-0732">Signal</keyword>
<dbReference type="InterPro" id="IPR029052">
    <property type="entry name" value="Metallo-depent_PP-like"/>
</dbReference>
<reference evidence="8 9" key="1">
    <citation type="submission" date="2020-10" db="EMBL/GenBank/DDBJ databases">
        <title>Genome Sequencing of Rodentibacter spp. strain DSM111151.</title>
        <authorList>
            <person name="Benga L."/>
            <person name="Lautwein T."/>
        </authorList>
    </citation>
    <scope>NUCLEOTIDE SEQUENCE [LARGE SCALE GENOMIC DNA]</scope>
    <source>
        <strain evidence="8 9">DSM 111151</strain>
    </source>
</reference>
<evidence type="ECO:0000313" key="8">
    <source>
        <dbReference type="EMBL" id="QPB42169.1"/>
    </source>
</evidence>
<evidence type="ECO:0000256" key="4">
    <source>
        <dbReference type="ARBA" id="ARBA00022741"/>
    </source>
</evidence>
<dbReference type="PRINTS" id="PR01607">
    <property type="entry name" value="APYRASEFAMLY"/>
</dbReference>
<dbReference type="Pfam" id="PF02872">
    <property type="entry name" value="5_nucleotid_C"/>
    <property type="match status" value="1"/>
</dbReference>
<dbReference type="Gene3D" id="3.90.780.10">
    <property type="entry name" value="5'-Nucleotidase, C-terminal domain"/>
    <property type="match status" value="1"/>
</dbReference>
<evidence type="ECO:0000313" key="9">
    <source>
        <dbReference type="Proteomes" id="UP000663069"/>
    </source>
</evidence>
<dbReference type="InterPro" id="IPR036907">
    <property type="entry name" value="5'-Nucleotdase_C_sf"/>
</dbReference>
<dbReference type="SUPFAM" id="SSF55816">
    <property type="entry name" value="5'-nucleotidase (syn. UDP-sugar hydrolase), C-terminal domain"/>
    <property type="match status" value="1"/>
</dbReference>
<dbReference type="SUPFAM" id="SSF56300">
    <property type="entry name" value="Metallo-dependent phosphatases"/>
    <property type="match status" value="1"/>
</dbReference>
<accession>A0ABX6UWM2</accession>
<dbReference type="GO" id="GO:0016787">
    <property type="term" value="F:hydrolase activity"/>
    <property type="evidence" value="ECO:0007669"/>
    <property type="project" value="UniProtKB-KW"/>
</dbReference>
<dbReference type="Pfam" id="PF00149">
    <property type="entry name" value="Metallophos"/>
    <property type="match status" value="1"/>
</dbReference>
<gene>
    <name evidence="8" type="ORF">IHV77_09670</name>
</gene>
<evidence type="ECO:0000256" key="3">
    <source>
        <dbReference type="ARBA" id="ARBA00022729"/>
    </source>
</evidence>
<dbReference type="InterPro" id="IPR008334">
    <property type="entry name" value="5'-Nucleotdase_C"/>
</dbReference>
<keyword evidence="4 5" id="KW-0547">Nucleotide-binding</keyword>
<dbReference type="InterPro" id="IPR004843">
    <property type="entry name" value="Calcineurin-like_PHP"/>
</dbReference>
<proteinExistence type="inferred from homology"/>
<dbReference type="EMBL" id="CP063056">
    <property type="protein sequence ID" value="QPB42169.1"/>
    <property type="molecule type" value="Genomic_DNA"/>
</dbReference>
<organism evidence="8 9">
    <name type="scientific">Rodentibacter haemolyticus</name>
    <dbReference type="NCBI Taxonomy" id="2778911"/>
    <lineage>
        <taxon>Bacteria</taxon>
        <taxon>Pseudomonadati</taxon>
        <taxon>Pseudomonadota</taxon>
        <taxon>Gammaproteobacteria</taxon>
        <taxon>Pasteurellales</taxon>
        <taxon>Pasteurellaceae</taxon>
        <taxon>Rodentibacter</taxon>
    </lineage>
</organism>
<dbReference type="PANTHER" id="PTHR11575">
    <property type="entry name" value="5'-NUCLEOTIDASE-RELATED"/>
    <property type="match status" value="1"/>
</dbReference>
<name>A0ABX6UWM2_9PAST</name>
<dbReference type="InterPro" id="IPR006179">
    <property type="entry name" value="5_nucleotidase/apyrase"/>
</dbReference>
<feature type="chain" id="PRO_5044975663" evidence="5">
    <location>
        <begin position="20"/>
        <end position="549"/>
    </location>
</feature>
<dbReference type="InterPro" id="IPR006146">
    <property type="entry name" value="5'-Nucleotdase_CS"/>
</dbReference>
<keyword evidence="2" id="KW-0479">Metal-binding</keyword>
<dbReference type="PANTHER" id="PTHR11575:SF46">
    <property type="entry name" value="PROTEIN USHA"/>
    <property type="match status" value="1"/>
</dbReference>
<evidence type="ECO:0000256" key="2">
    <source>
        <dbReference type="ARBA" id="ARBA00022723"/>
    </source>
</evidence>
<dbReference type="Gene3D" id="3.60.21.10">
    <property type="match status" value="1"/>
</dbReference>
<evidence type="ECO:0000259" key="7">
    <source>
        <dbReference type="Pfam" id="PF02872"/>
    </source>
</evidence>
<feature type="signal peptide" evidence="5">
    <location>
        <begin position="1"/>
        <end position="19"/>
    </location>
</feature>
<evidence type="ECO:0000256" key="5">
    <source>
        <dbReference type="RuleBase" id="RU362119"/>
    </source>
</evidence>
<comment type="similarity">
    <text evidence="1 5">Belongs to the 5'-nucleotidase family.</text>
</comment>
<feature type="domain" description="Calcineurin-like phosphoesterase" evidence="6">
    <location>
        <begin position="29"/>
        <end position="249"/>
    </location>
</feature>
<feature type="domain" description="5'-Nucleotidase C-terminal" evidence="7">
    <location>
        <begin position="363"/>
        <end position="506"/>
    </location>
</feature>
<sequence length="549" mass="61231">MKKLFTVLPLVLATSSVMAYEKDKTYRFTLLHTNDTHGHFWPNNKGEYGFPAQKTIINRVKAEVEKNGGSVLLLNAGDFNTGVPESDMQNAEPDIKAMNAMGYEATVLGNHEFDNPLQMLAMQESWAKFPFLSANVINKKTNQPLVKPYTIFDKQGLKIAVVGLTTEDTAKLGNPEYSGNVIFKDPTESAKETLKLLNENEKPDIKIALTHMGYYYDAQYGSNAPGDVSLARNLSKGAFDMIVGGHSHDAVCVDEKGVWIKDYKPTQSCKPDFQNGTWIMQAYEWGKYVGRADFEFKNGELKLVKYELIPVNLKKKITKEDGKTEYVLYSEEIPQDPEIEKLLKDYQNKGNELLGRELGELIGKLEGDRTVIRFKQTNLGHLIAEAQRERAGADVGIMNSGGIRDSIQAGKVTYRDVLKVHPFGNIVTYVDLTGKELLDYLNVVALKEVDSGAYAQYSGISMVVNQQAKKVENVKVQGKPLDLNKTYRISLPSYNAAGGDGYPIVTKNPTFLNTGFIDAEVLAKYIWKNSQKAPLDASKYDPKDAVIFK</sequence>
<protein>
    <submittedName>
        <fullName evidence="8">Bifunctional UDP-sugar hydrolase/5'-nucleotidase</fullName>
    </submittedName>
</protein>
<evidence type="ECO:0000256" key="1">
    <source>
        <dbReference type="ARBA" id="ARBA00006654"/>
    </source>
</evidence>
<dbReference type="PROSITE" id="PS00786">
    <property type="entry name" value="5_NUCLEOTIDASE_2"/>
    <property type="match status" value="1"/>
</dbReference>
<dbReference type="NCBIfam" id="NF007109">
    <property type="entry name" value="PRK09558.1"/>
    <property type="match status" value="1"/>
</dbReference>
<evidence type="ECO:0000259" key="6">
    <source>
        <dbReference type="Pfam" id="PF00149"/>
    </source>
</evidence>
<keyword evidence="9" id="KW-1185">Reference proteome</keyword>
<keyword evidence="5 8" id="KW-0378">Hydrolase</keyword>
<dbReference type="Proteomes" id="UP000663069">
    <property type="component" value="Chromosome"/>
</dbReference>
<dbReference type="RefSeq" id="WP_194811751.1">
    <property type="nucleotide sequence ID" value="NZ_CP063056.1"/>
</dbReference>